<keyword evidence="3" id="KW-1185">Reference proteome</keyword>
<reference evidence="2" key="1">
    <citation type="submission" date="2020-01" db="EMBL/GenBank/DDBJ databases">
        <authorList>
            <consortium name="DOE Joint Genome Institute"/>
            <person name="Haridas S."/>
            <person name="Albert R."/>
            <person name="Binder M."/>
            <person name="Bloem J."/>
            <person name="Labutti K."/>
            <person name="Salamov A."/>
            <person name="Andreopoulos B."/>
            <person name="Baker S.E."/>
            <person name="Barry K."/>
            <person name="Bills G."/>
            <person name="Bluhm B.H."/>
            <person name="Cannon C."/>
            <person name="Castanera R."/>
            <person name="Culley D.E."/>
            <person name="Daum C."/>
            <person name="Ezra D."/>
            <person name="Gonzalez J.B."/>
            <person name="Henrissat B."/>
            <person name="Kuo A."/>
            <person name="Liang C."/>
            <person name="Lipzen A."/>
            <person name="Lutzoni F."/>
            <person name="Magnuson J."/>
            <person name="Mondo S."/>
            <person name="Nolan M."/>
            <person name="Ohm R."/>
            <person name="Pangilinan J."/>
            <person name="Park H.-J."/>
            <person name="Ramirez L."/>
            <person name="Alfaro M."/>
            <person name="Sun H."/>
            <person name="Tritt A."/>
            <person name="Yoshinaga Y."/>
            <person name="Zwiers L.-H."/>
            <person name="Turgeon B.G."/>
            <person name="Goodwin S.B."/>
            <person name="Spatafora J.W."/>
            <person name="Crous P.W."/>
            <person name="Grigoriev I.V."/>
        </authorList>
    </citation>
    <scope>NUCLEOTIDE SEQUENCE</scope>
    <source>
        <strain evidence="2">CBS 394.84</strain>
    </source>
</reference>
<dbReference type="Pfam" id="PF12937">
    <property type="entry name" value="F-box-like"/>
    <property type="match status" value="1"/>
</dbReference>
<dbReference type="EMBL" id="ML976615">
    <property type="protein sequence ID" value="KAF1848706.1"/>
    <property type="molecule type" value="Genomic_DNA"/>
</dbReference>
<proteinExistence type="predicted"/>
<dbReference type="AlphaFoldDB" id="A0A9P4LAS2"/>
<dbReference type="SUPFAM" id="SSF81383">
    <property type="entry name" value="F-box domain"/>
    <property type="match status" value="1"/>
</dbReference>
<gene>
    <name evidence="2" type="ORF">K460DRAFT_79973</name>
</gene>
<dbReference type="InterPro" id="IPR001810">
    <property type="entry name" value="F-box_dom"/>
</dbReference>
<protein>
    <recommendedName>
        <fullName evidence="1">F-box domain-containing protein</fullName>
    </recommendedName>
</protein>
<dbReference type="OrthoDB" id="3750626at2759"/>
<dbReference type="Gene3D" id="3.80.10.10">
    <property type="entry name" value="Ribonuclease Inhibitor"/>
    <property type="match status" value="1"/>
</dbReference>
<accession>A0A9P4LAS2</accession>
<evidence type="ECO:0000259" key="1">
    <source>
        <dbReference type="PROSITE" id="PS50181"/>
    </source>
</evidence>
<dbReference type="Proteomes" id="UP000800039">
    <property type="component" value="Unassembled WGS sequence"/>
</dbReference>
<dbReference type="PROSITE" id="PS50181">
    <property type="entry name" value="FBOX"/>
    <property type="match status" value="1"/>
</dbReference>
<dbReference type="InterPro" id="IPR036047">
    <property type="entry name" value="F-box-like_dom_sf"/>
</dbReference>
<sequence length="565" mass="64799">MGLDNLPDEILLRVTTNLGHNALCNLALVAQRYRGIAQEKLYRSLRLEKPHIHHERDGSGERDHRDEYGCIILQRRVEYKVEDGITRVVKLARSLLERRDLANMVRRLDLTVFNHSKTHNSRCVKPDGLDPCRCGWSEFVDICKDSISSMTHPALSRITKRKWIKAIHLGKEVAILGVILASVPNLRELSLSVWYPSYKTYINGARDADVNENHDESTYCKIWLQQVRRAVISPEPMLGIPTGTSDLQQEMMITEVLHLAELEKLSSKSLVLTSLVSLPKLRFLKCGQWFSIYPSPQYRFNHLQLPQPPPLPSMIKELTVEVDVLVMMETQHISSSTRPNSVLAEIPDLKCLQFRIIPLKLQEDLYRQFSFDKSGYQVLVLLDHHHEALETLVIDAAELYEQTTNLEWDEMVLGDLSPMQSLVHYRKLRRVVAPQEAFFSVTPQFDICALPESVERIEIIDTTCAVNRFALYVIANKPGFPNLKTIVLWCYKKPLQAPDPRLSVLDDDEQGEGEEAWTSDWSISESVWDELLKVGIEVLWNTATMQEWRDEIRTPSGVASMPRQS</sequence>
<evidence type="ECO:0000313" key="2">
    <source>
        <dbReference type="EMBL" id="KAF1848706.1"/>
    </source>
</evidence>
<name>A0A9P4LAS2_9PLEO</name>
<feature type="domain" description="F-box" evidence="1">
    <location>
        <begin position="1"/>
        <end position="45"/>
    </location>
</feature>
<organism evidence="2 3">
    <name type="scientific">Cucurbitaria berberidis CBS 394.84</name>
    <dbReference type="NCBI Taxonomy" id="1168544"/>
    <lineage>
        <taxon>Eukaryota</taxon>
        <taxon>Fungi</taxon>
        <taxon>Dikarya</taxon>
        <taxon>Ascomycota</taxon>
        <taxon>Pezizomycotina</taxon>
        <taxon>Dothideomycetes</taxon>
        <taxon>Pleosporomycetidae</taxon>
        <taxon>Pleosporales</taxon>
        <taxon>Pleosporineae</taxon>
        <taxon>Cucurbitariaceae</taxon>
        <taxon>Cucurbitaria</taxon>
    </lineage>
</organism>
<dbReference type="InterPro" id="IPR032675">
    <property type="entry name" value="LRR_dom_sf"/>
</dbReference>
<dbReference type="RefSeq" id="XP_040791269.1">
    <property type="nucleotide sequence ID" value="XM_040938698.1"/>
</dbReference>
<evidence type="ECO:0000313" key="3">
    <source>
        <dbReference type="Proteomes" id="UP000800039"/>
    </source>
</evidence>
<dbReference type="GeneID" id="63855955"/>
<comment type="caution">
    <text evidence="2">The sequence shown here is derived from an EMBL/GenBank/DDBJ whole genome shotgun (WGS) entry which is preliminary data.</text>
</comment>